<dbReference type="Proteomes" id="UP001327560">
    <property type="component" value="Chromosome 4"/>
</dbReference>
<keyword evidence="4" id="KW-1185">Reference proteome</keyword>
<dbReference type="PANTHER" id="PTHR12854:SF12">
    <property type="entry name" value="POLYADENYLATE-BINDING PROTEIN INTERACTING PROTEIN"/>
    <property type="match status" value="1"/>
</dbReference>
<gene>
    <name evidence="3" type="ORF">Cni_G12130</name>
</gene>
<dbReference type="GO" id="GO:0010494">
    <property type="term" value="C:cytoplasmic stress granule"/>
    <property type="evidence" value="ECO:0007669"/>
    <property type="project" value="TreeGrafter"/>
</dbReference>
<name>A0AAQ3K971_9LILI</name>
<feature type="compositionally biased region" description="Low complexity" evidence="1">
    <location>
        <begin position="229"/>
        <end position="241"/>
    </location>
</feature>
<accession>A0AAQ3K971</accession>
<dbReference type="InterPro" id="IPR025852">
    <property type="entry name" value="SM_dom_ATX"/>
</dbReference>
<dbReference type="EMBL" id="CP136893">
    <property type="protein sequence ID" value="WOL03410.1"/>
    <property type="molecule type" value="Genomic_DNA"/>
</dbReference>
<dbReference type="AlphaFoldDB" id="A0AAQ3K971"/>
<organism evidence="3 4">
    <name type="scientific">Canna indica</name>
    <name type="common">Indian-shot</name>
    <dbReference type="NCBI Taxonomy" id="4628"/>
    <lineage>
        <taxon>Eukaryota</taxon>
        <taxon>Viridiplantae</taxon>
        <taxon>Streptophyta</taxon>
        <taxon>Embryophyta</taxon>
        <taxon>Tracheophyta</taxon>
        <taxon>Spermatophyta</taxon>
        <taxon>Magnoliopsida</taxon>
        <taxon>Liliopsida</taxon>
        <taxon>Zingiberales</taxon>
        <taxon>Cannaceae</taxon>
        <taxon>Canna</taxon>
    </lineage>
</organism>
<reference evidence="3 4" key="1">
    <citation type="submission" date="2023-10" db="EMBL/GenBank/DDBJ databases">
        <title>Chromosome-scale genome assembly provides insights into flower coloration mechanisms of Canna indica.</title>
        <authorList>
            <person name="Li C."/>
        </authorList>
    </citation>
    <scope>NUCLEOTIDE SEQUENCE [LARGE SCALE GENOMIC DNA]</scope>
    <source>
        <tissue evidence="3">Flower</tissue>
    </source>
</reference>
<dbReference type="Pfam" id="PF07145">
    <property type="entry name" value="PAM2"/>
    <property type="match status" value="1"/>
</dbReference>
<protein>
    <recommendedName>
        <fullName evidence="2">Ataxin 2 SM domain-containing protein</fullName>
    </recommendedName>
</protein>
<dbReference type="GO" id="GO:0003729">
    <property type="term" value="F:mRNA binding"/>
    <property type="evidence" value="ECO:0007669"/>
    <property type="project" value="TreeGrafter"/>
</dbReference>
<evidence type="ECO:0000313" key="3">
    <source>
        <dbReference type="EMBL" id="WOL03410.1"/>
    </source>
</evidence>
<evidence type="ECO:0000259" key="2">
    <source>
        <dbReference type="Pfam" id="PF14438"/>
    </source>
</evidence>
<feature type="region of interest" description="Disordered" evidence="1">
    <location>
        <begin position="229"/>
        <end position="248"/>
    </location>
</feature>
<dbReference type="PANTHER" id="PTHR12854">
    <property type="entry name" value="ATAXIN 2-RELATED"/>
    <property type="match status" value="1"/>
</dbReference>
<proteinExistence type="predicted"/>
<dbReference type="GO" id="GO:0034063">
    <property type="term" value="P:stress granule assembly"/>
    <property type="evidence" value="ECO:0007669"/>
    <property type="project" value="TreeGrafter"/>
</dbReference>
<evidence type="ECO:0000313" key="4">
    <source>
        <dbReference type="Proteomes" id="UP001327560"/>
    </source>
</evidence>
<dbReference type="InterPro" id="IPR045117">
    <property type="entry name" value="ATXN2-like"/>
</dbReference>
<evidence type="ECO:0000256" key="1">
    <source>
        <dbReference type="SAM" id="MobiDB-lite"/>
    </source>
</evidence>
<sequence>MALEKGGEEDTSTGPSSSHLVFYAAICMVGRPVEVKVKDGSLYSGIFHTASFKKDCGIVLKKARKIRQGKCFTNLALGDFVETLVVLLSDLVQVALEDGLLLAEGIVDNAGINAEMESEIEPDTCNVNLEKGGKGKGKTCGDISASREVTGFKQKGEKDDDPVEEVHEVHHLTSSTNTGGAGCSSRAHIPIKLVSPDGKGPTSEIFPLTDARTSPCTAFTTLTSDITATSSSSISASTDSSTPKKNIAQESTLNPMAKVFTPSMTNLRPLSTAMTSIGSPSQMSNNISLIPVGGAQLGTECLRPFPSIAAHTGSTQPILGHASGGQLPVGVNGQYHPLQAGCLYSNPHSQLVVSGQLNQPAYVHPVSQGANQRTHLIPQGQPHGMLSHINAPNFQVQNTQLPMTQVFMAGGHQALVVPSHGPFSQPFPVIQPMMVPGGGNNYPFH</sequence>
<feature type="domain" description="Ataxin 2 SM" evidence="2">
    <location>
        <begin position="22"/>
        <end position="95"/>
    </location>
</feature>
<dbReference type="Pfam" id="PF14438">
    <property type="entry name" value="SM-ATX"/>
    <property type="match status" value="1"/>
</dbReference>
<dbReference type="InterPro" id="IPR009818">
    <property type="entry name" value="PAM2_motif"/>
</dbReference>